<dbReference type="InterPro" id="IPR011335">
    <property type="entry name" value="Restrct_endonuc-II-like"/>
</dbReference>
<evidence type="ECO:0000259" key="1">
    <source>
        <dbReference type="Pfam" id="PF04480"/>
    </source>
</evidence>
<feature type="domain" description="DUF559" evidence="1">
    <location>
        <begin position="186"/>
        <end position="283"/>
    </location>
</feature>
<evidence type="ECO:0000313" key="5">
    <source>
        <dbReference type="Proteomes" id="UP000282185"/>
    </source>
</evidence>
<reference evidence="2 4" key="1">
    <citation type="submission" date="2018-07" db="EMBL/GenBank/DDBJ databases">
        <title>Brachybacterium saurashtrense DSM 23186 genome sequence.</title>
        <authorList>
            <person name="Guo L."/>
        </authorList>
    </citation>
    <scope>NUCLEOTIDE SEQUENCE [LARGE SCALE GENOMIC DNA]</scope>
    <source>
        <strain evidence="2 4">DSM 23186</strain>
    </source>
</reference>
<dbReference type="Gene3D" id="3.40.960.10">
    <property type="entry name" value="VSR Endonuclease"/>
    <property type="match status" value="1"/>
</dbReference>
<dbReference type="EMBL" id="CP031356">
    <property type="protein sequence ID" value="AXK44553.1"/>
    <property type="molecule type" value="Genomic_DNA"/>
</dbReference>
<accession>A0A345YKV1</accession>
<evidence type="ECO:0000313" key="4">
    <source>
        <dbReference type="Proteomes" id="UP000254236"/>
    </source>
</evidence>
<dbReference type="InterPro" id="IPR007569">
    <property type="entry name" value="DUF559"/>
</dbReference>
<name>A0A345YKV1_9MICO</name>
<evidence type="ECO:0000313" key="3">
    <source>
        <dbReference type="EMBL" id="RRR23165.1"/>
    </source>
</evidence>
<dbReference type="AlphaFoldDB" id="A0A345YKV1"/>
<dbReference type="Proteomes" id="UP000282185">
    <property type="component" value="Unassembled WGS sequence"/>
</dbReference>
<evidence type="ECO:0000313" key="2">
    <source>
        <dbReference type="EMBL" id="AXK44553.1"/>
    </source>
</evidence>
<keyword evidence="4" id="KW-1185">Reference proteome</keyword>
<dbReference type="OrthoDB" id="3173471at2"/>
<organism evidence="3 5">
    <name type="scientific">Brachybacterium saurashtrense</name>
    <dbReference type="NCBI Taxonomy" id="556288"/>
    <lineage>
        <taxon>Bacteria</taxon>
        <taxon>Bacillati</taxon>
        <taxon>Actinomycetota</taxon>
        <taxon>Actinomycetes</taxon>
        <taxon>Micrococcales</taxon>
        <taxon>Dermabacteraceae</taxon>
        <taxon>Brachybacterium</taxon>
    </lineage>
</organism>
<dbReference type="KEGG" id="bsau:DWV08_02235"/>
<dbReference type="Pfam" id="PF04480">
    <property type="entry name" value="DUF559"/>
    <property type="match status" value="1"/>
</dbReference>
<dbReference type="SUPFAM" id="SSF52980">
    <property type="entry name" value="Restriction endonuclease-like"/>
    <property type="match status" value="1"/>
</dbReference>
<protein>
    <submittedName>
        <fullName evidence="3">DUF559 domain-containing protein</fullName>
    </submittedName>
</protein>
<sequence>MYHRHWLLDQGMHRRHLSSPAMTRVLPGCLTRTDHPADLRRVVLAAQDLLGVPSAAGGATAAELFGVRLPHRATRAGRAAVHLDFEDGATPRRTPMLVIHRRSPAETRRVHGVTIVEPVVALQQIARRLTHEELVVAVDSLIADRFGTVARLELEEVRRVAGQARGHGASRLRAAVEHARERVWSPRETHLHLMLRRHGLPVPELNHQVQDQVSGVVYYVDLAYPEQRIAIEYDGMEHLTDADRVKRDHRKSAVLHAEGWTVIRVYAEDLLDPTALLARIHHALAPSTRPPRVLSTAADGLRRGRSP</sequence>
<gene>
    <name evidence="2" type="ORF">DWV08_02235</name>
    <name evidence="3" type="ORF">DXU92_07365</name>
</gene>
<reference evidence="3 5" key="2">
    <citation type="submission" date="2018-08" db="EMBL/GenBank/DDBJ databases">
        <title>Brachybacterium saurashtrense DSM 23186.</title>
        <authorList>
            <person name="Li Y."/>
        </authorList>
    </citation>
    <scope>NUCLEOTIDE SEQUENCE [LARGE SCALE GENOMIC DNA]</scope>
    <source>
        <strain evidence="3 5">DSM 23186</strain>
    </source>
</reference>
<dbReference type="Proteomes" id="UP000254236">
    <property type="component" value="Chromosome"/>
</dbReference>
<dbReference type="EMBL" id="QSWH01000003">
    <property type="protein sequence ID" value="RRR23165.1"/>
    <property type="molecule type" value="Genomic_DNA"/>
</dbReference>
<proteinExistence type="predicted"/>